<sequence length="118" mass="12661">MMPKMIPVLGILGLSYLSLSLFALAKFGHFKDVFNRPPAQWQSHLLTLFAWLLLAFSLSACASDQGWAYGSILFMGIISLAAMLVILTLSYSPRHLPIGIVTGSVLTGGLILSAGIPL</sequence>
<name>A0ABX8X918_SHEPU</name>
<dbReference type="Proteomes" id="UP000827084">
    <property type="component" value="Chromosome"/>
</dbReference>
<dbReference type="EMBL" id="CP080635">
    <property type="protein sequence ID" value="QYX71810.1"/>
    <property type="molecule type" value="Genomic_DNA"/>
</dbReference>
<evidence type="ECO:0000313" key="2">
    <source>
        <dbReference type="EMBL" id="QYX71810.1"/>
    </source>
</evidence>
<feature type="transmembrane region" description="Helical" evidence="1">
    <location>
        <begin position="41"/>
        <end position="60"/>
    </location>
</feature>
<protein>
    <submittedName>
        <fullName evidence="2">DUF3325 domain-containing protein</fullName>
    </submittedName>
</protein>
<dbReference type="InterPro" id="IPR021762">
    <property type="entry name" value="DUF3325"/>
</dbReference>
<evidence type="ECO:0000313" key="3">
    <source>
        <dbReference type="Proteomes" id="UP000827084"/>
    </source>
</evidence>
<keyword evidence="1" id="KW-0472">Membrane</keyword>
<keyword evidence="1" id="KW-1133">Transmembrane helix</keyword>
<accession>A0ABX8X918</accession>
<keyword evidence="3" id="KW-1185">Reference proteome</keyword>
<evidence type="ECO:0000256" key="1">
    <source>
        <dbReference type="SAM" id="Phobius"/>
    </source>
</evidence>
<organism evidence="2 3">
    <name type="scientific">Shewanella putrefaciens</name>
    <name type="common">Pseudomonas putrefaciens</name>
    <dbReference type="NCBI Taxonomy" id="24"/>
    <lineage>
        <taxon>Bacteria</taxon>
        <taxon>Pseudomonadati</taxon>
        <taxon>Pseudomonadota</taxon>
        <taxon>Gammaproteobacteria</taxon>
        <taxon>Alteromonadales</taxon>
        <taxon>Shewanellaceae</taxon>
        <taxon>Shewanella</taxon>
    </lineage>
</organism>
<feature type="transmembrane region" description="Helical" evidence="1">
    <location>
        <begin position="67"/>
        <end position="90"/>
    </location>
</feature>
<reference evidence="2 3" key="1">
    <citation type="submission" date="2021-08" db="EMBL/GenBank/DDBJ databases">
        <title>Shewanella putrefaciens YZ-J, complete genome.</title>
        <authorList>
            <person name="Yi Z."/>
        </authorList>
    </citation>
    <scope>NUCLEOTIDE SEQUENCE [LARGE SCALE GENOMIC DNA]</scope>
    <source>
        <strain evidence="2 3">YZ-J</strain>
    </source>
</reference>
<dbReference type="GeneID" id="67444330"/>
<keyword evidence="1" id="KW-0812">Transmembrane</keyword>
<proteinExistence type="predicted"/>
<dbReference type="RefSeq" id="WP_011788632.1">
    <property type="nucleotide sequence ID" value="NZ_BMPK01000006.1"/>
</dbReference>
<feature type="transmembrane region" description="Helical" evidence="1">
    <location>
        <begin position="96"/>
        <end position="116"/>
    </location>
</feature>
<gene>
    <name evidence="2" type="ORF">K3G22_13675</name>
</gene>
<dbReference type="Pfam" id="PF11804">
    <property type="entry name" value="DUF3325"/>
    <property type="match status" value="1"/>
</dbReference>